<evidence type="ECO:0000256" key="2">
    <source>
        <dbReference type="ARBA" id="ARBA00022840"/>
    </source>
</evidence>
<dbReference type="InterPro" id="IPR041706">
    <property type="entry name" value="YchF_N"/>
</dbReference>
<feature type="domain" description="TGS" evidence="5">
    <location>
        <begin position="502"/>
        <end position="585"/>
    </location>
</feature>
<dbReference type="PANTHER" id="PTHR23305:SF11">
    <property type="entry name" value="OBG-LIKE ATPASE 1"/>
    <property type="match status" value="1"/>
</dbReference>
<comment type="caution">
    <text evidence="6">The sequence shown here is derived from an EMBL/GenBank/DDBJ whole genome shotgun (WGS) entry which is preliminary data.</text>
</comment>
<dbReference type="NCBIfam" id="TIGR00092">
    <property type="entry name" value="redox-regulated ATPase YchF"/>
    <property type="match status" value="1"/>
</dbReference>
<dbReference type="GO" id="GO:0005737">
    <property type="term" value="C:cytoplasm"/>
    <property type="evidence" value="ECO:0007669"/>
    <property type="project" value="TreeGrafter"/>
</dbReference>
<dbReference type="FunFam" id="1.10.150.300:FF:000001">
    <property type="entry name" value="Ribosome-binding ATPase YchF"/>
    <property type="match status" value="1"/>
</dbReference>
<feature type="domain" description="OBG-type G" evidence="4">
    <location>
        <begin position="246"/>
        <end position="480"/>
    </location>
</feature>
<name>A0A0A2W5E8_BEABA</name>
<evidence type="ECO:0000313" key="6">
    <source>
        <dbReference type="EMBL" id="KGQ08154.1"/>
    </source>
</evidence>
<dbReference type="CDD" id="cd01900">
    <property type="entry name" value="YchF"/>
    <property type="match status" value="1"/>
</dbReference>
<dbReference type="eggNOG" id="KOG1491">
    <property type="taxonomic scope" value="Eukaryota"/>
</dbReference>
<evidence type="ECO:0000259" key="5">
    <source>
        <dbReference type="PROSITE" id="PS51880"/>
    </source>
</evidence>
<dbReference type="HOGENOM" id="CLU_462297_0_0_1"/>
<dbReference type="Gene3D" id="1.10.150.300">
    <property type="entry name" value="TGS-like domain"/>
    <property type="match status" value="1"/>
</dbReference>
<dbReference type="InterPro" id="IPR012676">
    <property type="entry name" value="TGS-like"/>
</dbReference>
<dbReference type="GO" id="GO:0016887">
    <property type="term" value="F:ATP hydrolysis activity"/>
    <property type="evidence" value="ECO:0007669"/>
    <property type="project" value="InterPro"/>
</dbReference>
<dbReference type="SUPFAM" id="SSF52540">
    <property type="entry name" value="P-loop containing nucleoside triphosphate hydrolases"/>
    <property type="match status" value="1"/>
</dbReference>
<dbReference type="EMBL" id="ANFO01000607">
    <property type="protein sequence ID" value="KGQ08154.1"/>
    <property type="molecule type" value="Genomic_DNA"/>
</dbReference>
<organism evidence="6 7">
    <name type="scientific">Beauveria bassiana D1-5</name>
    <dbReference type="NCBI Taxonomy" id="1245745"/>
    <lineage>
        <taxon>Eukaryota</taxon>
        <taxon>Fungi</taxon>
        <taxon>Dikarya</taxon>
        <taxon>Ascomycota</taxon>
        <taxon>Pezizomycotina</taxon>
        <taxon>Sordariomycetes</taxon>
        <taxon>Hypocreomycetidae</taxon>
        <taxon>Hypocreales</taxon>
        <taxon>Cordycipitaceae</taxon>
        <taxon>Beauveria</taxon>
    </lineage>
</organism>
<evidence type="ECO:0000256" key="3">
    <source>
        <dbReference type="ARBA" id="ARBA00068719"/>
    </source>
</evidence>
<dbReference type="OrthoDB" id="424823at2759"/>
<sequence>MSVPQASFESYKIGDLERDNATLHPHSAGDYAPRWDYSSRPIPTCDRVPWKYIWIEAGRTQMVSFLERFEGRIQRGVGQYIINMQEAQPLVSWLEISWDKWRNFKQWILDDTPYGTGVNAAIDTIPRKWGMEKAGAEYVYVDDDHGGPIISSNNARLESYWPEHPGLETQDINDPTTSLLAKAPFFSSPAIFPPGAARSAAFALCPPTQKRILYVPVRFYAKSRKMAPKKPVQEEKIPLGRPGNNLKSGIVGLANVGKSTLFQAITKCNLGNPAPKSVVPANLTVYDIAGLTRGSSTGAGLGNSFLSHIRAVDAIFQVVRSFDDAEIIHIEGDVNPTRDLDIISEELRLKDIEFVEKALENQKKKTRMGGQSLEQKKAKLEQDIIEKILAWLQEGKDVRKGNWGPKEIEVINPLFLLTAKPVVYLVNLSEKDFVRKKNKHLPKIAEWIKEHAEGDPIIPISVSYEERLTRYETEAESLEEQKKVGAPSVLPKLVTQMRKTLQLGSFFTSGTDEVRQWTIRVGTKAPQAAGVIHTDFEKTFIQAIVYNFSVLKELGDESEVKSKGKMMTKGKDYVVEDGDILLIKAGAAKG</sequence>
<dbReference type="Proteomes" id="UP000030106">
    <property type="component" value="Unassembled WGS sequence"/>
</dbReference>
<dbReference type="AlphaFoldDB" id="A0A0A2W5E8"/>
<dbReference type="InterPro" id="IPR012675">
    <property type="entry name" value="Beta-grasp_dom_sf"/>
</dbReference>
<accession>A0A0A2W5E8</accession>
<dbReference type="InterPro" id="IPR004396">
    <property type="entry name" value="ATPase_YchF/OLA1"/>
</dbReference>
<dbReference type="GO" id="GO:0005525">
    <property type="term" value="F:GTP binding"/>
    <property type="evidence" value="ECO:0007669"/>
    <property type="project" value="InterPro"/>
</dbReference>
<evidence type="ECO:0000259" key="4">
    <source>
        <dbReference type="PROSITE" id="PS51710"/>
    </source>
</evidence>
<dbReference type="Pfam" id="PF01926">
    <property type="entry name" value="MMR_HSR1"/>
    <property type="match status" value="1"/>
</dbReference>
<reference evidence="6 7" key="1">
    <citation type="submission" date="2012-10" db="EMBL/GenBank/DDBJ databases">
        <title>Genome sequencing and analysis of entomopathogenic fungi Beauveria bassiana D1-5.</title>
        <authorList>
            <person name="Li Q."/>
            <person name="Wang L."/>
            <person name="Zhang Z."/>
            <person name="Wang Q."/>
            <person name="Ren J."/>
            <person name="Wang M."/>
            <person name="Xu W."/>
            <person name="Wang J."/>
            <person name="Lu Y."/>
            <person name="Du Q."/>
            <person name="Sun Z."/>
        </authorList>
    </citation>
    <scope>NUCLEOTIDE SEQUENCE [LARGE SCALE GENOMIC DNA]</scope>
    <source>
        <strain evidence="6 7">D1-5</strain>
    </source>
</reference>
<dbReference type="Gene3D" id="3.40.50.300">
    <property type="entry name" value="P-loop containing nucleotide triphosphate hydrolases"/>
    <property type="match status" value="2"/>
</dbReference>
<dbReference type="STRING" id="1245745.A0A0A2W5E8"/>
<dbReference type="InterPro" id="IPR006073">
    <property type="entry name" value="GTP-bd"/>
</dbReference>
<dbReference type="InterPro" id="IPR027417">
    <property type="entry name" value="P-loop_NTPase"/>
</dbReference>
<dbReference type="Gene3D" id="3.10.20.30">
    <property type="match status" value="1"/>
</dbReference>
<dbReference type="InterPro" id="IPR023192">
    <property type="entry name" value="TGS-like_dom_sf"/>
</dbReference>
<keyword evidence="1" id="KW-0547">Nucleotide-binding</keyword>
<dbReference type="CDD" id="cd04867">
    <property type="entry name" value="TGS_YchF_OLA1"/>
    <property type="match status" value="1"/>
</dbReference>
<dbReference type="FunFam" id="3.10.20.30:FF:000001">
    <property type="entry name" value="Ribosome-binding ATPase YchF"/>
    <property type="match status" value="1"/>
</dbReference>
<keyword evidence="2" id="KW-0067">ATP-binding</keyword>
<proteinExistence type="predicted"/>
<dbReference type="PROSITE" id="PS51880">
    <property type="entry name" value="TGS"/>
    <property type="match status" value="1"/>
</dbReference>
<dbReference type="PROSITE" id="PS51710">
    <property type="entry name" value="G_OBG"/>
    <property type="match status" value="1"/>
</dbReference>
<dbReference type="PANTHER" id="PTHR23305">
    <property type="entry name" value="OBG GTPASE FAMILY"/>
    <property type="match status" value="1"/>
</dbReference>
<dbReference type="Pfam" id="PF06071">
    <property type="entry name" value="YchF-GTPase_C"/>
    <property type="match status" value="1"/>
</dbReference>
<evidence type="ECO:0000256" key="1">
    <source>
        <dbReference type="ARBA" id="ARBA00022741"/>
    </source>
</evidence>
<gene>
    <name evidence="6" type="ORF">BBAD15_g6534</name>
</gene>
<dbReference type="SUPFAM" id="SSF81271">
    <property type="entry name" value="TGS-like"/>
    <property type="match status" value="1"/>
</dbReference>
<dbReference type="InterPro" id="IPR031167">
    <property type="entry name" value="G_OBG"/>
</dbReference>
<protein>
    <recommendedName>
        <fullName evidence="3">Obg-like ATPase homolog</fullName>
    </recommendedName>
</protein>
<evidence type="ECO:0000313" key="7">
    <source>
        <dbReference type="Proteomes" id="UP000030106"/>
    </source>
</evidence>
<dbReference type="GO" id="GO:0005524">
    <property type="term" value="F:ATP binding"/>
    <property type="evidence" value="ECO:0007669"/>
    <property type="project" value="UniProtKB-KW"/>
</dbReference>
<dbReference type="InterPro" id="IPR013029">
    <property type="entry name" value="YchF_C"/>
</dbReference>
<dbReference type="InterPro" id="IPR004095">
    <property type="entry name" value="TGS"/>
</dbReference>